<name>F0SWZ3_SYNGF</name>
<evidence type="ECO:0000259" key="11">
    <source>
        <dbReference type="PROSITE" id="PS50893"/>
    </source>
</evidence>
<evidence type="ECO:0000256" key="5">
    <source>
        <dbReference type="ARBA" id="ARBA00022741"/>
    </source>
</evidence>
<dbReference type="Proteomes" id="UP000007488">
    <property type="component" value="Chromosome"/>
</dbReference>
<organism evidence="13 14">
    <name type="scientific">Syntrophobotulus glycolicus (strain DSM 8271 / FlGlyR)</name>
    <dbReference type="NCBI Taxonomy" id="645991"/>
    <lineage>
        <taxon>Bacteria</taxon>
        <taxon>Bacillati</taxon>
        <taxon>Bacillota</taxon>
        <taxon>Clostridia</taxon>
        <taxon>Eubacteriales</taxon>
        <taxon>Desulfitobacteriaceae</taxon>
        <taxon>Syntrophobotulus</taxon>
    </lineage>
</organism>
<sequence length="552" mass="58850">MSRSRINVLAGLTVRIGPLLPVLVLTVILGVLGFLSAIFLIIFAAMALLEVSGTATGYSLTILLAALAFCASMRGLLRYGEQLAGHYLAFRLLAVLRDKVFSALRRLAPAKLEKRDTGDLIAVITGDIELLEVFYAHTVGPVAIAFLTSALMVCFIASLSPDLALLAALAYLTVGVLLPAVNSRKGRDLGAGCRAGLGAANGYFLENLMGLGEIIRYDCGAAREKTMAAMTAELDAGQARLKRREGLTGAATSAAILLFSGAVLGLGLQLMLAGRLEFSQVLLATVAMISSFGPVVALSSLSTGLLPTMAAGERVLDLLAEVPETPEVQTGREVRVFTGARCEEVSFAYAGEEILSRFSLPIAENRITGICGASGSGKSTLLKLLMRFWDTGAGRITISGEDIRRINTENLRRLEGYVTQETFLFEATLEDNIRLAKPGASASEVEEAAEKAGIHEFIRSLPRGYQTRVGELGEGLSGGERQRIALARAFLHGAPFLLLDEPTSNLDSFNEALILKSLREAAGDKTVVLVSHRVSTLRIADRTYAMENGRLS</sequence>
<dbReference type="PROSITE" id="PS50929">
    <property type="entry name" value="ABC_TM1F"/>
    <property type="match status" value="1"/>
</dbReference>
<keyword evidence="13" id="KW-0378">Hydrolase</keyword>
<dbReference type="Pfam" id="PF00664">
    <property type="entry name" value="ABC_membrane"/>
    <property type="match status" value="1"/>
</dbReference>
<evidence type="ECO:0000256" key="6">
    <source>
        <dbReference type="ARBA" id="ARBA00022807"/>
    </source>
</evidence>
<dbReference type="SUPFAM" id="SSF52540">
    <property type="entry name" value="P-loop containing nucleoside triphosphate hydrolases"/>
    <property type="match status" value="1"/>
</dbReference>
<protein>
    <submittedName>
        <fullName evidence="13">Xenobiotic-transporting ATPase</fullName>
        <ecNumber evidence="13">3.6.3.44</ecNumber>
    </submittedName>
</protein>
<dbReference type="SUPFAM" id="SSF90123">
    <property type="entry name" value="ABC transporter transmembrane region"/>
    <property type="match status" value="1"/>
</dbReference>
<evidence type="ECO:0000313" key="14">
    <source>
        <dbReference type="Proteomes" id="UP000007488"/>
    </source>
</evidence>
<dbReference type="Gene3D" id="3.40.50.300">
    <property type="entry name" value="P-loop containing nucleotide triphosphate hydrolases"/>
    <property type="match status" value="1"/>
</dbReference>
<dbReference type="InterPro" id="IPR036640">
    <property type="entry name" value="ABC1_TM_sf"/>
</dbReference>
<dbReference type="eggNOG" id="COG1132">
    <property type="taxonomic scope" value="Bacteria"/>
</dbReference>
<dbReference type="PANTHER" id="PTHR24221">
    <property type="entry name" value="ATP-BINDING CASSETTE SUB-FAMILY B"/>
    <property type="match status" value="1"/>
</dbReference>
<dbReference type="GO" id="GO:0008234">
    <property type="term" value="F:cysteine-type peptidase activity"/>
    <property type="evidence" value="ECO:0007669"/>
    <property type="project" value="UniProtKB-KW"/>
</dbReference>
<dbReference type="PROSITE" id="PS00211">
    <property type="entry name" value="ABC_TRANSPORTER_1"/>
    <property type="match status" value="1"/>
</dbReference>
<evidence type="ECO:0000256" key="8">
    <source>
        <dbReference type="ARBA" id="ARBA00022989"/>
    </source>
</evidence>
<evidence type="ECO:0000256" key="1">
    <source>
        <dbReference type="ARBA" id="ARBA00004651"/>
    </source>
</evidence>
<dbReference type="RefSeq" id="WP_013624646.1">
    <property type="nucleotide sequence ID" value="NC_015172.1"/>
</dbReference>
<dbReference type="InterPro" id="IPR017871">
    <property type="entry name" value="ABC_transporter-like_CS"/>
</dbReference>
<dbReference type="KEGG" id="sgy:Sgly_1475"/>
<keyword evidence="8 10" id="KW-1133">Transmembrane helix</keyword>
<keyword evidence="9 10" id="KW-0472">Membrane</keyword>
<dbReference type="GO" id="GO:0140359">
    <property type="term" value="F:ABC-type transporter activity"/>
    <property type="evidence" value="ECO:0007669"/>
    <property type="project" value="InterPro"/>
</dbReference>
<dbReference type="PROSITE" id="PS50893">
    <property type="entry name" value="ABC_TRANSPORTER_2"/>
    <property type="match status" value="1"/>
</dbReference>
<evidence type="ECO:0000256" key="3">
    <source>
        <dbReference type="ARBA" id="ARBA00022475"/>
    </source>
</evidence>
<reference evidence="13 14" key="1">
    <citation type="journal article" date="2011" name="Stand. Genomic Sci.">
        <title>Complete genome sequence of Syntrophobotulus glycolicus type strain (FlGlyR).</title>
        <authorList>
            <person name="Han C."/>
            <person name="Mwirichia R."/>
            <person name="Chertkov O."/>
            <person name="Held B."/>
            <person name="Lapidus A."/>
            <person name="Nolan M."/>
            <person name="Lucas S."/>
            <person name="Hammon N."/>
            <person name="Deshpande S."/>
            <person name="Cheng J.F."/>
            <person name="Tapia R."/>
            <person name="Goodwin L."/>
            <person name="Pitluck S."/>
            <person name="Huntemann M."/>
            <person name="Liolios K."/>
            <person name="Ivanova N."/>
            <person name="Pagani I."/>
            <person name="Mavromatis K."/>
            <person name="Ovchinikova G."/>
            <person name="Pati A."/>
            <person name="Chen A."/>
            <person name="Palaniappan K."/>
            <person name="Land M."/>
            <person name="Hauser L."/>
            <person name="Brambilla E.M."/>
            <person name="Rohde M."/>
            <person name="Spring S."/>
            <person name="Sikorski J."/>
            <person name="Goker M."/>
            <person name="Woyke T."/>
            <person name="Bristow J."/>
            <person name="Eisen J.A."/>
            <person name="Markowitz V."/>
            <person name="Hugenholtz P."/>
            <person name="Kyrpides N.C."/>
            <person name="Klenk H.P."/>
            <person name="Detter J.C."/>
        </authorList>
    </citation>
    <scope>NUCLEOTIDE SEQUENCE [LARGE SCALE GENOMIC DNA]</scope>
    <source>
        <strain evidence="14">DSM 8271 / FlGlyR</strain>
    </source>
</reference>
<dbReference type="STRING" id="645991.Sgly_1475"/>
<feature type="transmembrane region" description="Helical" evidence="10">
    <location>
        <begin position="134"/>
        <end position="158"/>
    </location>
</feature>
<dbReference type="InterPro" id="IPR003439">
    <property type="entry name" value="ABC_transporter-like_ATP-bd"/>
</dbReference>
<keyword evidence="5" id="KW-0547">Nucleotide-binding</keyword>
<feature type="transmembrane region" description="Helical" evidence="10">
    <location>
        <begin position="164"/>
        <end position="181"/>
    </location>
</feature>
<evidence type="ECO:0000256" key="10">
    <source>
        <dbReference type="SAM" id="Phobius"/>
    </source>
</evidence>
<evidence type="ECO:0000256" key="2">
    <source>
        <dbReference type="ARBA" id="ARBA00022448"/>
    </source>
</evidence>
<keyword evidence="6" id="KW-0645">Protease</keyword>
<dbReference type="PANTHER" id="PTHR24221:SF654">
    <property type="entry name" value="ATP-BINDING CASSETTE SUB-FAMILY B MEMBER 6"/>
    <property type="match status" value="1"/>
</dbReference>
<dbReference type="EC" id="3.6.3.44" evidence="13"/>
<dbReference type="EMBL" id="CP002547">
    <property type="protein sequence ID" value="ADY55776.1"/>
    <property type="molecule type" value="Genomic_DNA"/>
</dbReference>
<dbReference type="OrthoDB" id="9762778at2"/>
<accession>F0SWZ3</accession>
<keyword evidence="7" id="KW-0067">ATP-binding</keyword>
<evidence type="ECO:0000313" key="13">
    <source>
        <dbReference type="EMBL" id="ADY55776.1"/>
    </source>
</evidence>
<feature type="domain" description="ABC transporter" evidence="11">
    <location>
        <begin position="340"/>
        <end position="552"/>
    </location>
</feature>
<dbReference type="FunFam" id="3.40.50.300:FF:000299">
    <property type="entry name" value="ABC transporter ATP-binding protein/permease"/>
    <property type="match status" value="1"/>
</dbReference>
<dbReference type="InterPro" id="IPR039421">
    <property type="entry name" value="Type_1_exporter"/>
</dbReference>
<dbReference type="Gene3D" id="1.20.1560.10">
    <property type="entry name" value="ABC transporter type 1, transmembrane domain"/>
    <property type="match status" value="1"/>
</dbReference>
<proteinExistence type="predicted"/>
<dbReference type="GO" id="GO:0016887">
    <property type="term" value="F:ATP hydrolysis activity"/>
    <property type="evidence" value="ECO:0007669"/>
    <property type="project" value="InterPro"/>
</dbReference>
<dbReference type="AlphaFoldDB" id="F0SWZ3"/>
<keyword evidence="14" id="KW-1185">Reference proteome</keyword>
<dbReference type="InterPro" id="IPR027417">
    <property type="entry name" value="P-loop_NTPase"/>
</dbReference>
<evidence type="ECO:0000256" key="9">
    <source>
        <dbReference type="ARBA" id="ARBA00023136"/>
    </source>
</evidence>
<feature type="transmembrane region" description="Helical" evidence="10">
    <location>
        <begin position="55"/>
        <end position="77"/>
    </location>
</feature>
<feature type="domain" description="ABC transmembrane type-1" evidence="12">
    <location>
        <begin position="22"/>
        <end position="305"/>
    </location>
</feature>
<reference evidence="14" key="2">
    <citation type="submission" date="2011-02" db="EMBL/GenBank/DDBJ databases">
        <title>The complete genome of Syntrophobotulus glycolicus DSM 8271.</title>
        <authorList>
            <person name="Lucas S."/>
            <person name="Copeland A."/>
            <person name="Lapidus A."/>
            <person name="Bruce D."/>
            <person name="Goodwin L."/>
            <person name="Pitluck S."/>
            <person name="Kyrpides N."/>
            <person name="Mavromatis K."/>
            <person name="Pagani I."/>
            <person name="Ivanova N."/>
            <person name="Mikhailova N."/>
            <person name="Chertkov O."/>
            <person name="Held B."/>
            <person name="Detter J.C."/>
            <person name="Tapia R."/>
            <person name="Han C."/>
            <person name="Land M."/>
            <person name="Hauser L."/>
            <person name="Markowitz V."/>
            <person name="Cheng J.-F."/>
            <person name="Hugenholtz P."/>
            <person name="Woyke T."/>
            <person name="Wu D."/>
            <person name="Spring S."/>
            <person name="Schroeder M."/>
            <person name="Brambilla E."/>
            <person name="Klenk H.-P."/>
            <person name="Eisen J.A."/>
        </authorList>
    </citation>
    <scope>NUCLEOTIDE SEQUENCE [LARGE SCALE GENOMIC DNA]</scope>
    <source>
        <strain evidence="14">DSM 8271 / FlGlyR</strain>
    </source>
</reference>
<keyword evidence="3" id="KW-1003">Cell membrane</keyword>
<evidence type="ECO:0000256" key="4">
    <source>
        <dbReference type="ARBA" id="ARBA00022692"/>
    </source>
</evidence>
<dbReference type="Pfam" id="PF00005">
    <property type="entry name" value="ABC_tran"/>
    <property type="match status" value="1"/>
</dbReference>
<dbReference type="GO" id="GO:0005524">
    <property type="term" value="F:ATP binding"/>
    <property type="evidence" value="ECO:0007669"/>
    <property type="project" value="UniProtKB-KW"/>
</dbReference>
<feature type="transmembrane region" description="Helical" evidence="10">
    <location>
        <begin position="250"/>
        <end position="272"/>
    </location>
</feature>
<evidence type="ECO:0000256" key="7">
    <source>
        <dbReference type="ARBA" id="ARBA00022840"/>
    </source>
</evidence>
<keyword evidence="2" id="KW-0813">Transport</keyword>
<dbReference type="SMART" id="SM00382">
    <property type="entry name" value="AAA"/>
    <property type="match status" value="1"/>
</dbReference>
<dbReference type="HOGENOM" id="CLU_000604_84_9_9"/>
<dbReference type="InterPro" id="IPR003593">
    <property type="entry name" value="AAA+_ATPase"/>
</dbReference>
<dbReference type="GO" id="GO:0005886">
    <property type="term" value="C:plasma membrane"/>
    <property type="evidence" value="ECO:0007669"/>
    <property type="project" value="UniProtKB-SubCell"/>
</dbReference>
<keyword evidence="6" id="KW-0788">Thiol protease</keyword>
<keyword evidence="4 10" id="KW-0812">Transmembrane</keyword>
<comment type="subcellular location">
    <subcellularLocation>
        <location evidence="1">Cell membrane</location>
        <topology evidence="1">Multi-pass membrane protein</topology>
    </subcellularLocation>
</comment>
<gene>
    <name evidence="13" type="ordered locus">Sgly_1475</name>
</gene>
<evidence type="ECO:0000259" key="12">
    <source>
        <dbReference type="PROSITE" id="PS50929"/>
    </source>
</evidence>
<dbReference type="InterPro" id="IPR011527">
    <property type="entry name" value="ABC1_TM_dom"/>
</dbReference>
<feature type="transmembrane region" description="Helical" evidence="10">
    <location>
        <begin position="20"/>
        <end position="49"/>
    </location>
</feature>